<dbReference type="Gene3D" id="3.90.380.10">
    <property type="entry name" value="Naphthalene 1,2-dioxygenase Alpha Subunit, Chain A, domain 1"/>
    <property type="match status" value="1"/>
</dbReference>
<dbReference type="AlphaFoldDB" id="A0A381ZHX0"/>
<evidence type="ECO:0000256" key="3">
    <source>
        <dbReference type="ARBA" id="ARBA00023002"/>
    </source>
</evidence>
<keyword evidence="5" id="KW-0411">Iron-sulfur</keyword>
<evidence type="ECO:0000259" key="6">
    <source>
        <dbReference type="PROSITE" id="PS51296"/>
    </source>
</evidence>
<evidence type="ECO:0000313" key="7">
    <source>
        <dbReference type="EMBL" id="SVA88928.1"/>
    </source>
</evidence>
<protein>
    <recommendedName>
        <fullName evidence="6">Rieske domain-containing protein</fullName>
    </recommendedName>
</protein>
<dbReference type="PANTHER" id="PTHR43756:SF5">
    <property type="entry name" value="CHOLINE MONOOXYGENASE, CHLOROPLASTIC"/>
    <property type="match status" value="1"/>
</dbReference>
<dbReference type="InterPro" id="IPR036922">
    <property type="entry name" value="Rieske_2Fe-2S_sf"/>
</dbReference>
<dbReference type="EMBL" id="UINC01021420">
    <property type="protein sequence ID" value="SVA88928.1"/>
    <property type="molecule type" value="Genomic_DNA"/>
</dbReference>
<dbReference type="GO" id="GO:0046872">
    <property type="term" value="F:metal ion binding"/>
    <property type="evidence" value="ECO:0007669"/>
    <property type="project" value="UniProtKB-KW"/>
</dbReference>
<keyword evidence="1" id="KW-0001">2Fe-2S</keyword>
<evidence type="ECO:0000256" key="1">
    <source>
        <dbReference type="ARBA" id="ARBA00022714"/>
    </source>
</evidence>
<organism evidence="7">
    <name type="scientific">marine metagenome</name>
    <dbReference type="NCBI Taxonomy" id="408172"/>
    <lineage>
        <taxon>unclassified sequences</taxon>
        <taxon>metagenomes</taxon>
        <taxon>ecological metagenomes</taxon>
    </lineage>
</organism>
<reference evidence="7" key="1">
    <citation type="submission" date="2018-05" db="EMBL/GenBank/DDBJ databases">
        <authorList>
            <person name="Lanie J.A."/>
            <person name="Ng W.-L."/>
            <person name="Kazmierczak K.M."/>
            <person name="Andrzejewski T.M."/>
            <person name="Davidsen T.M."/>
            <person name="Wayne K.J."/>
            <person name="Tettelin H."/>
            <person name="Glass J.I."/>
            <person name="Rusch D."/>
            <person name="Podicherti R."/>
            <person name="Tsui H.-C.T."/>
            <person name="Winkler M.E."/>
        </authorList>
    </citation>
    <scope>NUCLEOTIDE SEQUENCE</scope>
</reference>
<evidence type="ECO:0000256" key="2">
    <source>
        <dbReference type="ARBA" id="ARBA00022723"/>
    </source>
</evidence>
<dbReference type="GO" id="GO:0051537">
    <property type="term" value="F:2 iron, 2 sulfur cluster binding"/>
    <property type="evidence" value="ECO:0007669"/>
    <property type="project" value="UniProtKB-KW"/>
</dbReference>
<dbReference type="PROSITE" id="PS51296">
    <property type="entry name" value="RIESKE"/>
    <property type="match status" value="1"/>
</dbReference>
<keyword evidence="3" id="KW-0560">Oxidoreductase</keyword>
<dbReference type="PANTHER" id="PTHR43756">
    <property type="entry name" value="CHOLINE MONOOXYGENASE, CHLOROPLASTIC"/>
    <property type="match status" value="1"/>
</dbReference>
<name>A0A381ZHX0_9ZZZZ</name>
<dbReference type="Gene3D" id="2.102.10.10">
    <property type="entry name" value="Rieske [2Fe-2S] iron-sulphur domain"/>
    <property type="match status" value="1"/>
</dbReference>
<keyword evidence="4" id="KW-0408">Iron</keyword>
<feature type="domain" description="Rieske" evidence="6">
    <location>
        <begin position="31"/>
        <end position="133"/>
    </location>
</feature>
<dbReference type="PRINTS" id="PR00090">
    <property type="entry name" value="RNGDIOXGNASE"/>
</dbReference>
<accession>A0A381ZHX0</accession>
<dbReference type="GO" id="GO:0016491">
    <property type="term" value="F:oxidoreductase activity"/>
    <property type="evidence" value="ECO:0007669"/>
    <property type="project" value="UniProtKB-KW"/>
</dbReference>
<evidence type="ECO:0000256" key="5">
    <source>
        <dbReference type="ARBA" id="ARBA00023014"/>
    </source>
</evidence>
<evidence type="ECO:0000256" key="4">
    <source>
        <dbReference type="ARBA" id="ARBA00023004"/>
    </source>
</evidence>
<gene>
    <name evidence="7" type="ORF">METZ01_LOCUS141782</name>
</gene>
<proteinExistence type="predicted"/>
<dbReference type="CDD" id="cd03469">
    <property type="entry name" value="Rieske_RO_Alpha_N"/>
    <property type="match status" value="1"/>
</dbReference>
<dbReference type="InterPro" id="IPR001663">
    <property type="entry name" value="Rng_hydr_dOase-A"/>
</dbReference>
<sequence>MTEHRRGLTGDWYTDPGVFAEELELIFSRSWQMVGHCGQLRTVGDYITATVGDQGVAVTRLANGSLHAMYNVCQHRGHELLVDPAGSTKTITCPYHAWTYDLDGRLLHARGEPVGELCVPAVPVETLAGFVFVNLDDQAASLANTLPGVEADLLALAPTAADRTLTHRRTQVIDANWKL</sequence>
<feature type="non-terminal residue" evidence="7">
    <location>
        <position position="179"/>
    </location>
</feature>
<keyword evidence="2" id="KW-0479">Metal-binding</keyword>
<dbReference type="Pfam" id="PF00355">
    <property type="entry name" value="Rieske"/>
    <property type="match status" value="1"/>
</dbReference>
<dbReference type="SUPFAM" id="SSF50022">
    <property type="entry name" value="ISP domain"/>
    <property type="match status" value="1"/>
</dbReference>
<dbReference type="InterPro" id="IPR017941">
    <property type="entry name" value="Rieske_2Fe-2S"/>
</dbReference>